<dbReference type="AlphaFoldDB" id="A0A5B7XWT1"/>
<proteinExistence type="inferred from homology"/>
<feature type="compositionally biased region" description="Basic and acidic residues" evidence="4">
    <location>
        <begin position="272"/>
        <end position="282"/>
    </location>
</feature>
<dbReference type="PROSITE" id="PS00063">
    <property type="entry name" value="ALDOKETO_REDUCTASE_3"/>
    <property type="match status" value="1"/>
</dbReference>
<dbReference type="Pfam" id="PF00248">
    <property type="entry name" value="Aldo_ket_red"/>
    <property type="match status" value="1"/>
</dbReference>
<dbReference type="InterPro" id="IPR036812">
    <property type="entry name" value="NAD(P)_OxRdtase_dom_sf"/>
</dbReference>
<dbReference type="PROSITE" id="PS00062">
    <property type="entry name" value="ALDOKETO_REDUCTASE_2"/>
    <property type="match status" value="1"/>
</dbReference>
<gene>
    <name evidence="5" type="ORF">UCCLBBS449_0228</name>
</gene>
<accession>A0A5B7XWT1</accession>
<feature type="region of interest" description="Disordered" evidence="4">
    <location>
        <begin position="272"/>
        <end position="300"/>
    </location>
</feature>
<evidence type="ECO:0000256" key="2">
    <source>
        <dbReference type="ARBA" id="ARBA00022857"/>
    </source>
</evidence>
<dbReference type="InterPro" id="IPR023210">
    <property type="entry name" value="NADP_OxRdtase_dom"/>
</dbReference>
<dbReference type="PRINTS" id="PR00069">
    <property type="entry name" value="ALDKETRDTASE"/>
</dbReference>
<dbReference type="FunFam" id="3.20.20.100:FF:000015">
    <property type="entry name" value="Oxidoreductase, aldo/keto reductase family"/>
    <property type="match status" value="1"/>
</dbReference>
<sequence>MMEEKRSLKGGFILHNDIPDLPMNNGHQIPQLGLGVFQVDNAEDTKNAIKWALAAGYRHIDTAAYYGNEQWVGEAIRESDVPRDQIFVTSKLWNSVRGYDETQAAFQETLDKLGLDYLDLYLIHWPAPGYLDSWRAMEDLYKAGKIKNIGVSNFNQTQMADILAHGTVKPVVDQIETHPYFQQTDMHAYLESQGILHEAWSPLGGGNNNALTDPVINELAAAHDVSAAQIILRWHVQREEVVIPKSIHEARIQQNRDIFAFGLDEDEMKAISDLDTGKRVGPDPDDTAWLKKSQTYSGRK</sequence>
<dbReference type="GO" id="GO:0016616">
    <property type="term" value="F:oxidoreductase activity, acting on the CH-OH group of donors, NAD or NADP as acceptor"/>
    <property type="evidence" value="ECO:0007669"/>
    <property type="project" value="UniProtKB-ARBA"/>
</dbReference>
<dbReference type="EMBL" id="CP031198">
    <property type="protein sequence ID" value="QCZ52223.1"/>
    <property type="molecule type" value="Genomic_DNA"/>
</dbReference>
<dbReference type="PROSITE" id="PS00798">
    <property type="entry name" value="ALDOKETO_REDUCTASE_1"/>
    <property type="match status" value="1"/>
</dbReference>
<evidence type="ECO:0000313" key="6">
    <source>
        <dbReference type="Proteomes" id="UP000307074"/>
    </source>
</evidence>
<dbReference type="Proteomes" id="UP000307074">
    <property type="component" value="Chromosome"/>
</dbReference>
<keyword evidence="2" id="KW-0521">NADP</keyword>
<dbReference type="PANTHER" id="PTHR43827:SF3">
    <property type="entry name" value="NADP-DEPENDENT OXIDOREDUCTASE DOMAIN-CONTAINING PROTEIN"/>
    <property type="match status" value="1"/>
</dbReference>
<organism evidence="5 6">
    <name type="scientific">Levilactobacillus brevis</name>
    <name type="common">Lactobacillus brevis</name>
    <dbReference type="NCBI Taxonomy" id="1580"/>
    <lineage>
        <taxon>Bacteria</taxon>
        <taxon>Bacillati</taxon>
        <taxon>Bacillota</taxon>
        <taxon>Bacilli</taxon>
        <taxon>Lactobacillales</taxon>
        <taxon>Lactobacillaceae</taxon>
        <taxon>Levilactobacillus</taxon>
    </lineage>
</organism>
<comment type="similarity">
    <text evidence="1">Belongs to the aldo/keto reductase family.</text>
</comment>
<evidence type="ECO:0000256" key="1">
    <source>
        <dbReference type="ARBA" id="ARBA00007905"/>
    </source>
</evidence>
<name>A0A5B7XWT1_LEVBR</name>
<dbReference type="SUPFAM" id="SSF51430">
    <property type="entry name" value="NAD(P)-linked oxidoreductase"/>
    <property type="match status" value="1"/>
</dbReference>
<dbReference type="PIRSF" id="PIRSF000097">
    <property type="entry name" value="AKR"/>
    <property type="match status" value="1"/>
</dbReference>
<dbReference type="PANTHER" id="PTHR43827">
    <property type="entry name" value="2,5-DIKETO-D-GLUCONIC ACID REDUCTASE"/>
    <property type="match status" value="1"/>
</dbReference>
<dbReference type="InterPro" id="IPR020471">
    <property type="entry name" value="AKR"/>
</dbReference>
<dbReference type="RefSeq" id="WP_279383218.1">
    <property type="nucleotide sequence ID" value="NZ_JXUG01000016.1"/>
</dbReference>
<evidence type="ECO:0000256" key="3">
    <source>
        <dbReference type="ARBA" id="ARBA00023002"/>
    </source>
</evidence>
<evidence type="ECO:0000256" key="4">
    <source>
        <dbReference type="SAM" id="MobiDB-lite"/>
    </source>
</evidence>
<evidence type="ECO:0000313" key="5">
    <source>
        <dbReference type="EMBL" id="QCZ52223.1"/>
    </source>
</evidence>
<protein>
    <submittedName>
        <fullName evidence="5">Aldo-keto reductase of diketogulonate reductase family</fullName>
    </submittedName>
</protein>
<dbReference type="InterPro" id="IPR018170">
    <property type="entry name" value="Aldo/ket_reductase_CS"/>
</dbReference>
<keyword evidence="3" id="KW-0560">Oxidoreductase</keyword>
<reference evidence="5 6" key="1">
    <citation type="submission" date="2018-07" db="EMBL/GenBank/DDBJ databases">
        <authorList>
            <person name="Feyereisen M."/>
        </authorList>
    </citation>
    <scope>NUCLEOTIDE SEQUENCE [LARGE SCALE GENOMIC DNA]</scope>
    <source>
        <strain evidence="5 6">UCCLBBS449</strain>
    </source>
</reference>
<dbReference type="Gene3D" id="3.20.20.100">
    <property type="entry name" value="NADP-dependent oxidoreductase domain"/>
    <property type="match status" value="1"/>
</dbReference>